<dbReference type="Proteomes" id="UP000780801">
    <property type="component" value="Unassembled WGS sequence"/>
</dbReference>
<dbReference type="InterPro" id="IPR038279">
    <property type="entry name" value="Ndc10_dom2_sf"/>
</dbReference>
<feature type="non-terminal residue" evidence="1">
    <location>
        <position position="194"/>
    </location>
</feature>
<protein>
    <submittedName>
        <fullName evidence="1">Uncharacterized protein</fullName>
    </submittedName>
</protein>
<dbReference type="GO" id="GO:0003677">
    <property type="term" value="F:DNA binding"/>
    <property type="evidence" value="ECO:0007669"/>
    <property type="project" value="InterPro"/>
</dbReference>
<organism evidence="1 2">
    <name type="scientific">Lunasporangiospora selenospora</name>
    <dbReference type="NCBI Taxonomy" id="979761"/>
    <lineage>
        <taxon>Eukaryota</taxon>
        <taxon>Fungi</taxon>
        <taxon>Fungi incertae sedis</taxon>
        <taxon>Mucoromycota</taxon>
        <taxon>Mortierellomycotina</taxon>
        <taxon>Mortierellomycetes</taxon>
        <taxon>Mortierellales</taxon>
        <taxon>Mortierellaceae</taxon>
        <taxon>Lunasporangiospora</taxon>
    </lineage>
</organism>
<dbReference type="EMBL" id="JAABOA010007242">
    <property type="protein sequence ID" value="KAF9546043.1"/>
    <property type="molecule type" value="Genomic_DNA"/>
</dbReference>
<feature type="non-terminal residue" evidence="1">
    <location>
        <position position="1"/>
    </location>
</feature>
<dbReference type="OrthoDB" id="2415218at2759"/>
<gene>
    <name evidence="1" type="ORF">BGW38_009673</name>
</gene>
<accession>A0A9P6K4J8</accession>
<name>A0A9P6K4J8_9FUNG</name>
<reference evidence="1" key="1">
    <citation type="journal article" date="2020" name="Fungal Divers.">
        <title>Resolving the Mortierellaceae phylogeny through synthesis of multi-gene phylogenetics and phylogenomics.</title>
        <authorList>
            <person name="Vandepol N."/>
            <person name="Liber J."/>
            <person name="Desiro A."/>
            <person name="Na H."/>
            <person name="Kennedy M."/>
            <person name="Barry K."/>
            <person name="Grigoriev I.V."/>
            <person name="Miller A.N."/>
            <person name="O'Donnell K."/>
            <person name="Stajich J.E."/>
            <person name="Bonito G."/>
        </authorList>
    </citation>
    <scope>NUCLEOTIDE SEQUENCE</scope>
    <source>
        <strain evidence="1">KOD1015</strain>
    </source>
</reference>
<proteinExistence type="predicted"/>
<evidence type="ECO:0000313" key="1">
    <source>
        <dbReference type="EMBL" id="KAF9546043.1"/>
    </source>
</evidence>
<evidence type="ECO:0000313" key="2">
    <source>
        <dbReference type="Proteomes" id="UP000780801"/>
    </source>
</evidence>
<sequence>AFDIDYDENPERIQQWHEECNREMEGVDPNDTSQEDPFWTPSNPDKVLSTKLNNSLTVDRLSFLKLLVRMRRVILQDAAMFMSTRKDDPSAVEGQPDQVLTLTNRLITELPHVFQTEMFLTFKSDLQQAINLRQQRVKAIHSNVQVDNGTFISSINALSTSIQGLQAGLNMLINKVGQMDQRLKDSVVLRQEQA</sequence>
<dbReference type="Gene3D" id="1.10.443.20">
    <property type="entry name" value="Centromere DNA-binding protein complex CBF3 subunit, domain 2"/>
    <property type="match status" value="1"/>
</dbReference>
<comment type="caution">
    <text evidence="1">The sequence shown here is derived from an EMBL/GenBank/DDBJ whole genome shotgun (WGS) entry which is preliminary data.</text>
</comment>
<keyword evidence="2" id="KW-1185">Reference proteome</keyword>
<dbReference type="AlphaFoldDB" id="A0A9P6K4J8"/>